<evidence type="ECO:0000256" key="1">
    <source>
        <dbReference type="ARBA" id="ARBA00004651"/>
    </source>
</evidence>
<evidence type="ECO:0000256" key="4">
    <source>
        <dbReference type="ARBA" id="ARBA00022989"/>
    </source>
</evidence>
<name>A0AAU9G2V0_DROMD</name>
<dbReference type="AlphaFoldDB" id="A0AAU9G2V0"/>
<dbReference type="Gene3D" id="3.40.190.10">
    <property type="entry name" value="Periplasmic binding protein-like II"/>
    <property type="match status" value="1"/>
</dbReference>
<evidence type="ECO:0000256" key="6">
    <source>
        <dbReference type="ARBA" id="ARBA00023170"/>
    </source>
</evidence>
<dbReference type="PANTHER" id="PTHR42643">
    <property type="entry name" value="IONOTROPIC RECEPTOR 20A-RELATED"/>
    <property type="match status" value="1"/>
</dbReference>
<feature type="transmembrane region" description="Helical" evidence="8">
    <location>
        <begin position="561"/>
        <end position="587"/>
    </location>
</feature>
<evidence type="ECO:0000313" key="12">
    <source>
        <dbReference type="Proteomes" id="UP001500889"/>
    </source>
</evidence>
<keyword evidence="4 8" id="KW-1133">Transmembrane helix</keyword>
<dbReference type="PANTHER" id="PTHR42643:SF30">
    <property type="entry name" value="IONOTROPIC RECEPTOR 40A-RELATED"/>
    <property type="match status" value="1"/>
</dbReference>
<keyword evidence="9" id="KW-0732">Signal</keyword>
<comment type="subcellular location">
    <subcellularLocation>
        <location evidence="1">Cell membrane</location>
        <topology evidence="1">Multi-pass membrane protein</topology>
    </subcellularLocation>
</comment>
<evidence type="ECO:0000313" key="11">
    <source>
        <dbReference type="EMBL" id="BFG02459.1"/>
    </source>
</evidence>
<feature type="domain" description="Putative ionotropic receptor ligand binding" evidence="10">
    <location>
        <begin position="36"/>
        <end position="197"/>
    </location>
</feature>
<keyword evidence="6" id="KW-0675">Receptor</keyword>
<dbReference type="Proteomes" id="UP001500889">
    <property type="component" value="Chromosome A"/>
</dbReference>
<evidence type="ECO:0000256" key="5">
    <source>
        <dbReference type="ARBA" id="ARBA00023136"/>
    </source>
</evidence>
<dbReference type="SUPFAM" id="SSF53850">
    <property type="entry name" value="Periplasmic binding protein-like II"/>
    <property type="match status" value="1"/>
</dbReference>
<evidence type="ECO:0000256" key="3">
    <source>
        <dbReference type="ARBA" id="ARBA00022692"/>
    </source>
</evidence>
<keyword evidence="7" id="KW-0325">Glycoprotein</keyword>
<keyword evidence="12" id="KW-1185">Reference proteome</keyword>
<feature type="chain" id="PRO_5043526928" description="Putative ionotropic receptor ligand binding domain-containing protein" evidence="9">
    <location>
        <begin position="24"/>
        <end position="603"/>
    </location>
</feature>
<dbReference type="Pfam" id="PF24061">
    <property type="entry name" value="LBD_receptor"/>
    <property type="match status" value="1"/>
</dbReference>
<evidence type="ECO:0000259" key="10">
    <source>
        <dbReference type="Pfam" id="PF24061"/>
    </source>
</evidence>
<evidence type="ECO:0000256" key="8">
    <source>
        <dbReference type="SAM" id="Phobius"/>
    </source>
</evidence>
<feature type="signal peptide" evidence="9">
    <location>
        <begin position="1"/>
        <end position="23"/>
    </location>
</feature>
<evidence type="ECO:0000256" key="2">
    <source>
        <dbReference type="ARBA" id="ARBA00022475"/>
    </source>
</evidence>
<dbReference type="InterPro" id="IPR056198">
    <property type="entry name" value="LBD_receptor"/>
</dbReference>
<dbReference type="InterPro" id="IPR052192">
    <property type="entry name" value="Insect_Ionotropic_Sensory_Rcpt"/>
</dbReference>
<protein>
    <recommendedName>
        <fullName evidence="10">Putative ionotropic receptor ligand binding domain-containing protein</fullName>
    </recommendedName>
</protein>
<evidence type="ECO:0000256" key="7">
    <source>
        <dbReference type="ARBA" id="ARBA00023180"/>
    </source>
</evidence>
<organism evidence="11 12">
    <name type="scientific">Drosophila madeirensis</name>
    <name type="common">Fruit fly</name>
    <dbReference type="NCBI Taxonomy" id="30013"/>
    <lineage>
        <taxon>Eukaryota</taxon>
        <taxon>Metazoa</taxon>
        <taxon>Ecdysozoa</taxon>
        <taxon>Arthropoda</taxon>
        <taxon>Hexapoda</taxon>
        <taxon>Insecta</taxon>
        <taxon>Pterygota</taxon>
        <taxon>Neoptera</taxon>
        <taxon>Endopterygota</taxon>
        <taxon>Diptera</taxon>
        <taxon>Brachycera</taxon>
        <taxon>Muscomorpha</taxon>
        <taxon>Ephydroidea</taxon>
        <taxon>Drosophilidae</taxon>
        <taxon>Drosophila</taxon>
        <taxon>Sophophora</taxon>
    </lineage>
</organism>
<keyword evidence="3 8" id="KW-0812">Transmembrane</keyword>
<accession>A0AAU9G2V0</accession>
<keyword evidence="2" id="KW-1003">Cell membrane</keyword>
<gene>
    <name evidence="11" type="ORF">DMAD_01954</name>
</gene>
<proteinExistence type="predicted"/>
<dbReference type="GO" id="GO:0005886">
    <property type="term" value="C:plasma membrane"/>
    <property type="evidence" value="ECO:0007669"/>
    <property type="project" value="UniProtKB-SubCell"/>
</dbReference>
<dbReference type="EMBL" id="AP029266">
    <property type="protein sequence ID" value="BFG02459.1"/>
    <property type="molecule type" value="Genomic_DNA"/>
</dbReference>
<evidence type="ECO:0000256" key="9">
    <source>
        <dbReference type="SAM" id="SignalP"/>
    </source>
</evidence>
<sequence>MELSSAGFHVLHILALLQVQVAAWPVEKSPHLPLVRKLTEALHRIRVNTCAAHNLSLFISTDYEHLDEKEAHLVRCVLDYSLSREELVPVVLASQLSPELSVRVRLQLLFVQSPEQAIAACSALEIKGMYLIVWLTSQPEVSVQRSSMSQIFAHFLHRLYNLNVLLLLAHMERSTLQAFAFLPYTAGSCASTEPVELPQREWRLREMFPYRLGNMHGCPLSVIVWPIAPYMHLHWEQPRGVDQVEGLDGLLLKLMANKMNFTIQLLPNEPPELVGGSSYLNGTMTGAYRMLLDRRANLTLGSAACTPERQAHLTATWPYSQIAYVIVLKARGRYSNYEIMLFPFERYTWLLLGGLALVHRGLGRYCRLPAPVVAGWLLWSFVVRACYEGSVFNFLHNSPTKPMPHTFEQMLGAGFGVITDHATHRMALKVQAFDGLIQVRPGQPVDIFDALLEEPPLTGAFTSVTFLAYHLTQHKERRQRFVILAEKILDNMLCIYFPRDSYFLDIVNNLLFQMRSFGIFQHHSQRLAWANLPTTTDGKGARRGRLLASAVDVRTGFAESMGFIVAALNCLCSALAVGIGVFGLELLSRRPRWRRLALIMERL</sequence>
<keyword evidence="5 8" id="KW-0472">Membrane</keyword>
<reference evidence="11 12" key="1">
    <citation type="submission" date="2024-02" db="EMBL/GenBank/DDBJ databases">
        <title>A chromosome-level genome assembly of Drosophila madeirensis, a fruit fly species endemic to Madeira island.</title>
        <authorList>
            <person name="Tomihara K."/>
            <person name="Llopart A."/>
            <person name="Yamamoto D."/>
        </authorList>
    </citation>
    <scope>NUCLEOTIDE SEQUENCE [LARGE SCALE GENOMIC DNA]</scope>
    <source>
        <strain evidence="11 12">RF1</strain>
    </source>
</reference>